<sequence>MEGRPAETSASVAPSAAPSVAQLAGRFREQAAAKEVPAVPASKPRRKPPCSLLLPPLKAEPGPDGEVKSPSASQAPRVKLKSSPLIEKLQANLAFDPAALLPGASPRSPGLKAVVSPFHSPPSTPSSPGVRSRAGGLEEVPASFDQPPEGSHLPCYNKVRTRGSIKRRPPSRRFRRSQSDCGELGDFRAAASPQENGAREEDGDEVFPPKGQGAAGKEGRRSPGPREERPLRRTASWTEKPEEKGPAPEGATPGGRGEASEPPAALGSEAEDGSPSVETPAAEQVEEPTKVEEDGVKSQDEKLPEEGAVPQGTPRSPPEGAEGKGQEKQEEGAAPEPGHSPRTGQAQPETSSEVPETEGDTSGRDTKM</sequence>
<feature type="region of interest" description="Disordered" evidence="2">
    <location>
        <begin position="31"/>
        <end position="79"/>
    </location>
</feature>
<keyword evidence="5" id="KW-1185">Reference proteome</keyword>
<dbReference type="AlphaFoldDB" id="A0A7J8BH75"/>
<feature type="compositionally biased region" description="Polar residues" evidence="2">
    <location>
        <begin position="342"/>
        <end position="354"/>
    </location>
</feature>
<dbReference type="InterPro" id="IPR029341">
    <property type="entry name" value="FAM21/CAPZIP"/>
</dbReference>
<proteinExistence type="predicted"/>
<dbReference type="GO" id="GO:0005829">
    <property type="term" value="C:cytosol"/>
    <property type="evidence" value="ECO:0007669"/>
    <property type="project" value="GOC"/>
</dbReference>
<organism evidence="4 5">
    <name type="scientific">Rousettus aegyptiacus</name>
    <name type="common">Egyptian fruit bat</name>
    <name type="synonym">Pteropus aegyptiacus</name>
    <dbReference type="NCBI Taxonomy" id="9407"/>
    <lineage>
        <taxon>Eukaryota</taxon>
        <taxon>Metazoa</taxon>
        <taxon>Chordata</taxon>
        <taxon>Craniata</taxon>
        <taxon>Vertebrata</taxon>
        <taxon>Euteleostomi</taxon>
        <taxon>Mammalia</taxon>
        <taxon>Eutheria</taxon>
        <taxon>Laurasiatheria</taxon>
        <taxon>Chiroptera</taxon>
        <taxon>Yinpterochiroptera</taxon>
        <taxon>Pteropodoidea</taxon>
        <taxon>Pteropodidae</taxon>
        <taxon>Rousettinae</taxon>
        <taxon>Rousettus</taxon>
    </lineage>
</organism>
<dbReference type="GO" id="GO:0071203">
    <property type="term" value="C:WASH complex"/>
    <property type="evidence" value="ECO:0007669"/>
    <property type="project" value="TreeGrafter"/>
</dbReference>
<evidence type="ECO:0000256" key="1">
    <source>
        <dbReference type="ARBA" id="ARBA00022553"/>
    </source>
</evidence>
<dbReference type="Pfam" id="PF15255">
    <property type="entry name" value="CAP-ZIP_m"/>
    <property type="match status" value="1"/>
</dbReference>
<evidence type="ECO:0000313" key="4">
    <source>
        <dbReference type="EMBL" id="KAF6397815.1"/>
    </source>
</evidence>
<feature type="domain" description="FAM21/CAPZIP" evidence="3">
    <location>
        <begin position="81"/>
        <end position="179"/>
    </location>
</feature>
<evidence type="ECO:0000256" key="2">
    <source>
        <dbReference type="SAM" id="MobiDB-lite"/>
    </source>
</evidence>
<dbReference type="GO" id="GO:0005769">
    <property type="term" value="C:early endosome"/>
    <property type="evidence" value="ECO:0007669"/>
    <property type="project" value="TreeGrafter"/>
</dbReference>
<evidence type="ECO:0000313" key="5">
    <source>
        <dbReference type="Proteomes" id="UP000593571"/>
    </source>
</evidence>
<feature type="region of interest" description="Disordered" evidence="2">
    <location>
        <begin position="101"/>
        <end position="368"/>
    </location>
</feature>
<dbReference type="PANTHER" id="PTHR21669:SF2">
    <property type="entry name" value="CAPZ-INTERACTING PROTEIN"/>
    <property type="match status" value="1"/>
</dbReference>
<gene>
    <name evidence="4" type="ORF">HJG63_016537</name>
</gene>
<dbReference type="GO" id="GO:1905394">
    <property type="term" value="F:retromer complex binding"/>
    <property type="evidence" value="ECO:0007669"/>
    <property type="project" value="TreeGrafter"/>
</dbReference>
<evidence type="ECO:0000259" key="3">
    <source>
        <dbReference type="Pfam" id="PF15255"/>
    </source>
</evidence>
<dbReference type="PANTHER" id="PTHR21669">
    <property type="entry name" value="CAPZ-INTERACTING PROTEIN AND RELATED PROTEINS"/>
    <property type="match status" value="1"/>
</dbReference>
<dbReference type="GO" id="GO:0036010">
    <property type="term" value="P:protein localization to endosome"/>
    <property type="evidence" value="ECO:0007669"/>
    <property type="project" value="TreeGrafter"/>
</dbReference>
<feature type="compositionally biased region" description="Basic residues" evidence="2">
    <location>
        <begin position="159"/>
        <end position="176"/>
    </location>
</feature>
<reference evidence="4 5" key="1">
    <citation type="journal article" date="2020" name="Nature">
        <title>Six reference-quality genomes reveal evolution of bat adaptations.</title>
        <authorList>
            <person name="Jebb D."/>
            <person name="Huang Z."/>
            <person name="Pippel M."/>
            <person name="Hughes G.M."/>
            <person name="Lavrichenko K."/>
            <person name="Devanna P."/>
            <person name="Winkler S."/>
            <person name="Jermiin L.S."/>
            <person name="Skirmuntt E.C."/>
            <person name="Katzourakis A."/>
            <person name="Burkitt-Gray L."/>
            <person name="Ray D.A."/>
            <person name="Sullivan K.A.M."/>
            <person name="Roscito J.G."/>
            <person name="Kirilenko B.M."/>
            <person name="Davalos L.M."/>
            <person name="Corthals A.P."/>
            <person name="Power M.L."/>
            <person name="Jones G."/>
            <person name="Ransome R.D."/>
            <person name="Dechmann D.K.N."/>
            <person name="Locatelli A.G."/>
            <person name="Puechmaille S.J."/>
            <person name="Fedrigo O."/>
            <person name="Jarvis E.D."/>
            <person name="Hiller M."/>
            <person name="Vernes S.C."/>
            <person name="Myers E.W."/>
            <person name="Teeling E.C."/>
        </authorList>
    </citation>
    <scope>NUCLEOTIDE SEQUENCE [LARGE SCALE GENOMIC DNA]</scope>
    <source>
        <strain evidence="4">MRouAeg1</strain>
        <tissue evidence="4">Muscle</tissue>
    </source>
</reference>
<feature type="compositionally biased region" description="Basic and acidic residues" evidence="2">
    <location>
        <begin position="321"/>
        <end position="331"/>
    </location>
</feature>
<dbReference type="Proteomes" id="UP000593571">
    <property type="component" value="Unassembled WGS sequence"/>
</dbReference>
<dbReference type="GO" id="GO:0042147">
    <property type="term" value="P:retrograde transport, endosome to Golgi"/>
    <property type="evidence" value="ECO:0007669"/>
    <property type="project" value="TreeGrafter"/>
</dbReference>
<dbReference type="GO" id="GO:0003009">
    <property type="term" value="P:skeletal muscle contraction"/>
    <property type="evidence" value="ECO:0007669"/>
    <property type="project" value="TreeGrafter"/>
</dbReference>
<accession>A0A7J8BH75</accession>
<name>A0A7J8BH75_ROUAE</name>
<comment type="caution">
    <text evidence="4">The sequence shown here is derived from an EMBL/GenBank/DDBJ whole genome shotgun (WGS) entry which is preliminary data.</text>
</comment>
<protein>
    <submittedName>
        <fullName evidence="4">RCSD domain containing 1</fullName>
    </submittedName>
</protein>
<dbReference type="GO" id="GO:1901981">
    <property type="term" value="F:phosphatidylinositol phosphate binding"/>
    <property type="evidence" value="ECO:0007669"/>
    <property type="project" value="TreeGrafter"/>
</dbReference>
<dbReference type="EMBL" id="JACASE010000017">
    <property type="protein sequence ID" value="KAF6397815.1"/>
    <property type="molecule type" value="Genomic_DNA"/>
</dbReference>
<feature type="compositionally biased region" description="Basic and acidic residues" evidence="2">
    <location>
        <begin position="287"/>
        <end position="305"/>
    </location>
</feature>
<keyword evidence="1" id="KW-0597">Phosphoprotein</keyword>
<dbReference type="GO" id="GO:0051015">
    <property type="term" value="F:actin filament binding"/>
    <property type="evidence" value="ECO:0007669"/>
    <property type="project" value="TreeGrafter"/>
</dbReference>
<feature type="compositionally biased region" description="Basic and acidic residues" evidence="2">
    <location>
        <begin position="217"/>
        <end position="231"/>
    </location>
</feature>